<feature type="compositionally biased region" description="Low complexity" evidence="1">
    <location>
        <begin position="537"/>
        <end position="548"/>
    </location>
</feature>
<keyword evidence="4" id="KW-1185">Reference proteome</keyword>
<gene>
    <name evidence="3" type="ORF">EWM64_g10606</name>
</gene>
<evidence type="ECO:0000259" key="2">
    <source>
        <dbReference type="Pfam" id="PF12937"/>
    </source>
</evidence>
<proteinExistence type="predicted"/>
<dbReference type="OrthoDB" id="3172239at2759"/>
<dbReference type="AlphaFoldDB" id="A0A4Y9ZF47"/>
<evidence type="ECO:0000313" key="4">
    <source>
        <dbReference type="Proteomes" id="UP000298061"/>
    </source>
</evidence>
<comment type="caution">
    <text evidence="3">The sequence shown here is derived from an EMBL/GenBank/DDBJ whole genome shotgun (WGS) entry which is preliminary data.</text>
</comment>
<evidence type="ECO:0000313" key="3">
    <source>
        <dbReference type="EMBL" id="TFY73406.1"/>
    </source>
</evidence>
<dbReference type="InterPro" id="IPR001810">
    <property type="entry name" value="F-box_dom"/>
</dbReference>
<dbReference type="SUPFAM" id="SSF52047">
    <property type="entry name" value="RNI-like"/>
    <property type="match status" value="1"/>
</dbReference>
<feature type="domain" description="F-box" evidence="2">
    <location>
        <begin position="18"/>
        <end position="76"/>
    </location>
</feature>
<dbReference type="Proteomes" id="UP000298061">
    <property type="component" value="Unassembled WGS sequence"/>
</dbReference>
<dbReference type="EMBL" id="SFCI01002896">
    <property type="protein sequence ID" value="TFY73406.1"/>
    <property type="molecule type" value="Genomic_DNA"/>
</dbReference>
<dbReference type="Gene3D" id="1.20.1280.50">
    <property type="match status" value="1"/>
</dbReference>
<feature type="region of interest" description="Disordered" evidence="1">
    <location>
        <begin position="523"/>
        <end position="548"/>
    </location>
</feature>
<evidence type="ECO:0000256" key="1">
    <source>
        <dbReference type="SAM" id="MobiDB-lite"/>
    </source>
</evidence>
<sequence>MHSIMCSLGTHRNILAPISRLPSELLLHIFSFCGGEKPFRYEFVRGLRLGWIRVTHVCRYWRDSALQHSSLWSEPTLALGPEWLHLMLSRSKTTPLFIDFFLYMASDTPQSEICNMIAEHTSHIRHLSVGGVASDLIRNFTKLASPTDCLESLRVSAVVMHHAERLILSDELRDVFPHLRRIELQEVPMHWSSPILCGLTHLKLAFDDPGFNSDWWFSKSQSSGKTTFYGLFFSALERMPALEVLDLKNALPSRDGGSHEDRLVALSLLRKVELEDETVRCFDILKQLKFPPSCHLTLICNEPTGVERIADIFPVLRDYVRDGDMPPPAILTLAVERDYFQLDIEQNHDLLAHAPDFDFCETTADISPLEHLRVFSLRHRYDVNFQWSRERWIEIFGRCRAVEHVHVMRTAATLISALAHPIPRSAAEQDAQQGPGYRLFLENLKTLTFKDVNFEHEFGDGHEPETLSEVALKLFASRKQIKALPTMHISADCNIATAVREELEKMFKVVRLPRPEYGELWDGISSSDSDDSYPIYSHGDSSAGSSSD</sequence>
<organism evidence="3 4">
    <name type="scientific">Hericium alpestre</name>
    <dbReference type="NCBI Taxonomy" id="135208"/>
    <lineage>
        <taxon>Eukaryota</taxon>
        <taxon>Fungi</taxon>
        <taxon>Dikarya</taxon>
        <taxon>Basidiomycota</taxon>
        <taxon>Agaricomycotina</taxon>
        <taxon>Agaricomycetes</taxon>
        <taxon>Russulales</taxon>
        <taxon>Hericiaceae</taxon>
        <taxon>Hericium</taxon>
    </lineage>
</organism>
<protein>
    <recommendedName>
        <fullName evidence="2">F-box domain-containing protein</fullName>
    </recommendedName>
</protein>
<name>A0A4Y9ZF47_9AGAM</name>
<accession>A0A4Y9ZF47</accession>
<reference evidence="3 4" key="1">
    <citation type="submission" date="2019-02" db="EMBL/GenBank/DDBJ databases">
        <title>Genome sequencing of the rare red list fungi Hericium alpestre (H. flagellum).</title>
        <authorList>
            <person name="Buettner E."/>
            <person name="Kellner H."/>
        </authorList>
    </citation>
    <scope>NUCLEOTIDE SEQUENCE [LARGE SCALE GENOMIC DNA]</scope>
    <source>
        <strain evidence="3 4">DSM 108284</strain>
    </source>
</reference>
<dbReference type="Pfam" id="PF12937">
    <property type="entry name" value="F-box-like"/>
    <property type="match status" value="1"/>
</dbReference>